<proteinExistence type="predicted"/>
<dbReference type="GO" id="GO:0016279">
    <property type="term" value="F:protein-lysine N-methyltransferase activity"/>
    <property type="evidence" value="ECO:0007669"/>
    <property type="project" value="InterPro"/>
</dbReference>
<sequence length="434" mass="51077">MNDSFFSEDINWETFTSWFNNYPQKVFNLEFSEFKETGRGLKATHQIKTNDPIVSIPQPCLINYEYIVKTELSGKLVNLTSHQLIALYVLIQVYRTEESEWKAYLNTLPKSFPFHRGLIANWDKLGSYLPLDFKDQFKAIKDKLTNDYETVNQFVKENQSTMQQLFHNDSLANSFELNYQEFEWSWLIVNTRCIYLVGYEFPPQMKSKELMTLAPGLDLLNHNPMAKTKTKFNKIKNCLEIVNEGDYYEIGDEVFISYGAHDNNFLLAEYGFLIPSNSHDYWKIDNYLTPLLSTLIDTNSSEFTNNLEFLKLRGYSNGFYLDYNTELDFKLKNYLRYLILPETPSKLEIFEKFLNYEIEAFEGELEYLQVELNNIVAKILNSLREETSNQLFTINIEMNELIGDDKNSDLVTVIDFLIMLWTARYNICNTEFEV</sequence>
<dbReference type="AlphaFoldDB" id="A0A137NZ61"/>
<dbReference type="OMA" id="ISHMKDE"/>
<dbReference type="PANTHER" id="PTHR13271:SF47">
    <property type="entry name" value="ACTIN-HISTIDINE N-METHYLTRANSFERASE"/>
    <property type="match status" value="1"/>
</dbReference>
<dbReference type="Pfam" id="PF00856">
    <property type="entry name" value="SET"/>
    <property type="match status" value="1"/>
</dbReference>
<dbReference type="EMBL" id="KQ964605">
    <property type="protein sequence ID" value="KXN67931.1"/>
    <property type="molecule type" value="Genomic_DNA"/>
</dbReference>
<evidence type="ECO:0000256" key="1">
    <source>
        <dbReference type="ARBA" id="ARBA00022603"/>
    </source>
</evidence>
<accession>A0A137NZ61</accession>
<evidence type="ECO:0000256" key="3">
    <source>
        <dbReference type="ARBA" id="ARBA00022691"/>
    </source>
</evidence>
<dbReference type="Proteomes" id="UP000070444">
    <property type="component" value="Unassembled WGS sequence"/>
</dbReference>
<dbReference type="InterPro" id="IPR044429">
    <property type="entry name" value="SETD4_SET"/>
</dbReference>
<dbReference type="GO" id="GO:0032259">
    <property type="term" value="P:methylation"/>
    <property type="evidence" value="ECO:0007669"/>
    <property type="project" value="UniProtKB-KW"/>
</dbReference>
<keyword evidence="3" id="KW-0949">S-adenosyl-L-methionine</keyword>
<dbReference type="SUPFAM" id="SSF82199">
    <property type="entry name" value="SET domain"/>
    <property type="match status" value="1"/>
</dbReference>
<evidence type="ECO:0000313" key="6">
    <source>
        <dbReference type="Proteomes" id="UP000070444"/>
    </source>
</evidence>
<reference evidence="5 6" key="1">
    <citation type="journal article" date="2015" name="Genome Biol. Evol.">
        <title>Phylogenomic analyses indicate that early fungi evolved digesting cell walls of algal ancestors of land plants.</title>
        <authorList>
            <person name="Chang Y."/>
            <person name="Wang S."/>
            <person name="Sekimoto S."/>
            <person name="Aerts A.L."/>
            <person name="Choi C."/>
            <person name="Clum A."/>
            <person name="LaButti K.M."/>
            <person name="Lindquist E.A."/>
            <person name="Yee Ngan C."/>
            <person name="Ohm R.A."/>
            <person name="Salamov A.A."/>
            <person name="Grigoriev I.V."/>
            <person name="Spatafora J.W."/>
            <person name="Berbee M.L."/>
        </authorList>
    </citation>
    <scope>NUCLEOTIDE SEQUENCE [LARGE SCALE GENOMIC DNA]</scope>
    <source>
        <strain evidence="5 6">NRRL 28638</strain>
    </source>
</reference>
<dbReference type="Gene3D" id="3.90.1410.10">
    <property type="entry name" value="set domain protein methyltransferase, domain 1"/>
    <property type="match status" value="1"/>
</dbReference>
<keyword evidence="6" id="KW-1185">Reference proteome</keyword>
<feature type="domain" description="SET" evidence="4">
    <location>
        <begin position="27"/>
        <end position="259"/>
    </location>
</feature>
<dbReference type="InterPro" id="IPR001214">
    <property type="entry name" value="SET_dom"/>
</dbReference>
<evidence type="ECO:0000259" key="4">
    <source>
        <dbReference type="PROSITE" id="PS50280"/>
    </source>
</evidence>
<organism evidence="5 6">
    <name type="scientific">Conidiobolus coronatus (strain ATCC 28846 / CBS 209.66 / NRRL 28638)</name>
    <name type="common">Delacroixia coronata</name>
    <dbReference type="NCBI Taxonomy" id="796925"/>
    <lineage>
        <taxon>Eukaryota</taxon>
        <taxon>Fungi</taxon>
        <taxon>Fungi incertae sedis</taxon>
        <taxon>Zoopagomycota</taxon>
        <taxon>Entomophthoromycotina</taxon>
        <taxon>Entomophthoromycetes</taxon>
        <taxon>Entomophthorales</taxon>
        <taxon>Ancylistaceae</taxon>
        <taxon>Conidiobolus</taxon>
    </lineage>
</organism>
<dbReference type="InterPro" id="IPR050600">
    <property type="entry name" value="SETD3_SETD6_MTase"/>
</dbReference>
<evidence type="ECO:0000256" key="2">
    <source>
        <dbReference type="ARBA" id="ARBA00022679"/>
    </source>
</evidence>
<evidence type="ECO:0000313" key="5">
    <source>
        <dbReference type="EMBL" id="KXN67931.1"/>
    </source>
</evidence>
<dbReference type="OrthoDB" id="341421at2759"/>
<gene>
    <name evidence="5" type="ORF">CONCODRAFT_86723</name>
</gene>
<dbReference type="STRING" id="796925.A0A137NZ61"/>
<dbReference type="CDD" id="cd19177">
    <property type="entry name" value="SET_SETD4"/>
    <property type="match status" value="1"/>
</dbReference>
<keyword evidence="2" id="KW-0808">Transferase</keyword>
<dbReference type="PROSITE" id="PS50280">
    <property type="entry name" value="SET"/>
    <property type="match status" value="1"/>
</dbReference>
<dbReference type="PANTHER" id="PTHR13271">
    <property type="entry name" value="UNCHARACTERIZED PUTATIVE METHYLTRANSFERASE"/>
    <property type="match status" value="1"/>
</dbReference>
<name>A0A137NZ61_CONC2</name>
<protein>
    <submittedName>
        <fullName evidence="5">SET domain-containing protein</fullName>
    </submittedName>
</protein>
<dbReference type="InterPro" id="IPR046341">
    <property type="entry name" value="SET_dom_sf"/>
</dbReference>
<keyword evidence="1" id="KW-0489">Methyltransferase</keyword>